<evidence type="ECO:0000313" key="3">
    <source>
        <dbReference type="Proteomes" id="UP000299102"/>
    </source>
</evidence>
<comment type="caution">
    <text evidence="2">The sequence shown here is derived from an EMBL/GenBank/DDBJ whole genome shotgun (WGS) entry which is preliminary data.</text>
</comment>
<dbReference type="Proteomes" id="UP000299102">
    <property type="component" value="Unassembled WGS sequence"/>
</dbReference>
<gene>
    <name evidence="2" type="ORF">EVAR_84555_1</name>
</gene>
<dbReference type="EMBL" id="BGZK01000174">
    <property type="protein sequence ID" value="GBP25995.1"/>
    <property type="molecule type" value="Genomic_DNA"/>
</dbReference>
<accession>A0A4C1UHU9</accession>
<dbReference type="AlphaFoldDB" id="A0A4C1UHU9"/>
<organism evidence="2 3">
    <name type="scientific">Eumeta variegata</name>
    <name type="common">Bagworm moth</name>
    <name type="synonym">Eumeta japonica</name>
    <dbReference type="NCBI Taxonomy" id="151549"/>
    <lineage>
        <taxon>Eukaryota</taxon>
        <taxon>Metazoa</taxon>
        <taxon>Ecdysozoa</taxon>
        <taxon>Arthropoda</taxon>
        <taxon>Hexapoda</taxon>
        <taxon>Insecta</taxon>
        <taxon>Pterygota</taxon>
        <taxon>Neoptera</taxon>
        <taxon>Endopterygota</taxon>
        <taxon>Lepidoptera</taxon>
        <taxon>Glossata</taxon>
        <taxon>Ditrysia</taxon>
        <taxon>Tineoidea</taxon>
        <taxon>Psychidae</taxon>
        <taxon>Oiketicinae</taxon>
        <taxon>Eumeta</taxon>
    </lineage>
</organism>
<evidence type="ECO:0000256" key="1">
    <source>
        <dbReference type="SAM" id="MobiDB-lite"/>
    </source>
</evidence>
<protein>
    <submittedName>
        <fullName evidence="2">Uncharacterized protein</fullName>
    </submittedName>
</protein>
<keyword evidence="3" id="KW-1185">Reference proteome</keyword>
<proteinExistence type="predicted"/>
<sequence length="146" mass="15511">MLFFSRSCQNVRGVPSAGLLGKNRISDGGKQLCQTRLQARARSVSSATRRTLISATSRLIVVVQIGSLAGHAVHCGAVHLCISSSSIVMSRSQRGVGRPRLCRRRSADRNVIVSTFNGDNGGNIPAPPTQPGALALRRSQPFDSTS</sequence>
<evidence type="ECO:0000313" key="2">
    <source>
        <dbReference type="EMBL" id="GBP25995.1"/>
    </source>
</evidence>
<name>A0A4C1UHU9_EUMVA</name>
<feature type="region of interest" description="Disordered" evidence="1">
    <location>
        <begin position="118"/>
        <end position="146"/>
    </location>
</feature>
<reference evidence="2 3" key="1">
    <citation type="journal article" date="2019" name="Commun. Biol.">
        <title>The bagworm genome reveals a unique fibroin gene that provides high tensile strength.</title>
        <authorList>
            <person name="Kono N."/>
            <person name="Nakamura H."/>
            <person name="Ohtoshi R."/>
            <person name="Tomita M."/>
            <person name="Numata K."/>
            <person name="Arakawa K."/>
        </authorList>
    </citation>
    <scope>NUCLEOTIDE SEQUENCE [LARGE SCALE GENOMIC DNA]</scope>
</reference>